<keyword evidence="2" id="KW-1185">Reference proteome</keyword>
<dbReference type="GO" id="GO:0008374">
    <property type="term" value="F:O-acyltransferase activity"/>
    <property type="evidence" value="ECO:0007669"/>
    <property type="project" value="InterPro"/>
</dbReference>
<dbReference type="PANTHER" id="PTHR31595:SF57">
    <property type="entry name" value="OS04G0481900 PROTEIN"/>
    <property type="match status" value="1"/>
</dbReference>
<dbReference type="EMBL" id="CM010721">
    <property type="protein sequence ID" value="RZC68494.1"/>
    <property type="molecule type" value="Genomic_DNA"/>
</dbReference>
<dbReference type="PANTHER" id="PTHR31595">
    <property type="entry name" value="LONG-CHAIN-ALCOHOL O-FATTY-ACYLTRANSFERASE 3-RELATED"/>
    <property type="match status" value="1"/>
</dbReference>
<dbReference type="Gramene" id="RZC68494">
    <property type="protein sequence ID" value="RZC68494"/>
    <property type="gene ID" value="C5167_031726"/>
</dbReference>
<sequence length="122" mass="13933">MDEFSGYGGIIVELPLVIYASVARILFDLDVEPPFGNLLVLSSSFHEFWGKKWNKVASSLLRPLVYEPVPRITKRGWGGWYVCGDLRKEIFEWEVAVQLVGFATDPTYKLYIIVFLLDTPFA</sequence>
<proteinExistence type="predicted"/>
<dbReference type="GO" id="GO:0006629">
    <property type="term" value="P:lipid metabolic process"/>
    <property type="evidence" value="ECO:0007669"/>
    <property type="project" value="InterPro"/>
</dbReference>
<organism evidence="1 2">
    <name type="scientific">Papaver somniferum</name>
    <name type="common">Opium poppy</name>
    <dbReference type="NCBI Taxonomy" id="3469"/>
    <lineage>
        <taxon>Eukaryota</taxon>
        <taxon>Viridiplantae</taxon>
        <taxon>Streptophyta</taxon>
        <taxon>Embryophyta</taxon>
        <taxon>Tracheophyta</taxon>
        <taxon>Spermatophyta</taxon>
        <taxon>Magnoliopsida</taxon>
        <taxon>Ranunculales</taxon>
        <taxon>Papaveraceae</taxon>
        <taxon>Papaveroideae</taxon>
        <taxon>Papaver</taxon>
    </lineage>
</organism>
<dbReference type="Proteomes" id="UP000316621">
    <property type="component" value="Chromosome 7"/>
</dbReference>
<evidence type="ECO:0000313" key="2">
    <source>
        <dbReference type="Proteomes" id="UP000316621"/>
    </source>
</evidence>
<dbReference type="AlphaFoldDB" id="A0A4Y7K567"/>
<accession>A0A4Y7K567</accession>
<reference evidence="1 2" key="1">
    <citation type="journal article" date="2018" name="Science">
        <title>The opium poppy genome and morphinan production.</title>
        <authorList>
            <person name="Guo L."/>
            <person name="Winzer T."/>
            <person name="Yang X."/>
            <person name="Li Y."/>
            <person name="Ning Z."/>
            <person name="He Z."/>
            <person name="Teodor R."/>
            <person name="Lu Y."/>
            <person name="Bowser T.A."/>
            <person name="Graham I.A."/>
            <person name="Ye K."/>
        </authorList>
    </citation>
    <scope>NUCLEOTIDE SEQUENCE [LARGE SCALE GENOMIC DNA]</scope>
    <source>
        <strain evidence="2">cv. HN1</strain>
        <tissue evidence="1">Leaves</tissue>
    </source>
</reference>
<dbReference type="InterPro" id="IPR044851">
    <property type="entry name" value="Wax_synthase"/>
</dbReference>
<gene>
    <name evidence="1" type="ORF">C5167_031726</name>
</gene>
<name>A0A4Y7K567_PAPSO</name>
<protein>
    <submittedName>
        <fullName evidence="1">Uncharacterized protein</fullName>
    </submittedName>
</protein>
<evidence type="ECO:0000313" key="1">
    <source>
        <dbReference type="EMBL" id="RZC68494.1"/>
    </source>
</evidence>